<dbReference type="InterPro" id="IPR033900">
    <property type="entry name" value="Gram_neg_porin_domain"/>
</dbReference>
<feature type="signal peptide" evidence="1">
    <location>
        <begin position="1"/>
        <end position="31"/>
    </location>
</feature>
<gene>
    <name evidence="3" type="ORF">GPAL_3412</name>
</gene>
<dbReference type="Proteomes" id="UP000006251">
    <property type="component" value="Unassembled WGS sequence"/>
</dbReference>
<evidence type="ECO:0000313" key="3">
    <source>
        <dbReference type="EMBL" id="GAC30260.1"/>
    </source>
</evidence>
<proteinExistence type="predicted"/>
<dbReference type="Pfam" id="PF13609">
    <property type="entry name" value="Porin_4"/>
    <property type="match status" value="1"/>
</dbReference>
<comment type="caution">
    <text evidence="3">The sequence shown here is derived from an EMBL/GenBank/DDBJ whole genome shotgun (WGS) entry which is preliminary data.</text>
</comment>
<dbReference type="GO" id="GO:0015288">
    <property type="term" value="F:porin activity"/>
    <property type="evidence" value="ECO:0007669"/>
    <property type="project" value="InterPro"/>
</dbReference>
<feature type="chain" id="PRO_5003902531" description="Porin domain-containing protein" evidence="1">
    <location>
        <begin position="32"/>
        <end position="394"/>
    </location>
</feature>
<dbReference type="InterPro" id="IPR023614">
    <property type="entry name" value="Porin_dom_sf"/>
</dbReference>
<dbReference type="AlphaFoldDB" id="K7A450"/>
<keyword evidence="1" id="KW-0732">Signal</keyword>
<dbReference type="STRING" id="1121922.GCA_000428905_01684"/>
<protein>
    <recommendedName>
        <fullName evidence="2">Porin domain-containing protein</fullName>
    </recommendedName>
</protein>
<feature type="domain" description="Porin" evidence="2">
    <location>
        <begin position="19"/>
        <end position="374"/>
    </location>
</feature>
<organism evidence="3 4">
    <name type="scientific">Brumicola pallidula DSM 14239 = ACAM 615</name>
    <dbReference type="NCBI Taxonomy" id="1121922"/>
    <lineage>
        <taxon>Bacteria</taxon>
        <taxon>Pseudomonadati</taxon>
        <taxon>Pseudomonadota</taxon>
        <taxon>Gammaproteobacteria</taxon>
        <taxon>Alteromonadales</taxon>
        <taxon>Alteromonadaceae</taxon>
        <taxon>Brumicola</taxon>
    </lineage>
</organism>
<dbReference type="Gene3D" id="2.40.160.10">
    <property type="entry name" value="Porin"/>
    <property type="match status" value="1"/>
</dbReference>
<sequence length="394" mass="42135">MDTIMDTIMKPTLTKSLIATAVLAASWHANAAVEIYNKDGTTFSADGLINIFYVNSSIEATDISGAVSDRDQSRIKMGFLPNNIGFNYGKQLDDLKIEVRSSFWVSINDTDLSRGATALGTNSLIDVRQFYAKLSGDWGSVTLGKDFGLFNRTNILGDELLLGYGQTSDTFGLVDGGNVSFGNISTGYSYPMPKAQITYRTNDMNGFNVAVGVMDPSKSAADSSEDTPRVEFEASYTTELNNVGVKGWLNGLSQTSEVQGIEQDQSGLGYGLNVKFSGLSLTASGYSSEGVGYVAGLDNIVGAESNESDGSLLQVSYTTGDNRFVISSGETENQDTANMAAGITTHKNVALGYFRTVRPGIIMVAEFNNTESENSITSLAEDNKTFSIGTVVTF</sequence>
<dbReference type="SUPFAM" id="SSF56935">
    <property type="entry name" value="Porins"/>
    <property type="match status" value="1"/>
</dbReference>
<name>K7A450_9ALTE</name>
<reference evidence="4" key="1">
    <citation type="journal article" date="2014" name="Environ. Microbiol.">
        <title>Comparative genomics of the marine bacterial genus Glaciecola reveals the high degree of genomic diversity and genomic characteristic for cold adaptation.</title>
        <authorList>
            <person name="Qin Q.L."/>
            <person name="Xie B.B."/>
            <person name="Yu Y."/>
            <person name="Shu Y.L."/>
            <person name="Rong J.C."/>
            <person name="Zhang Y.J."/>
            <person name="Zhao D.L."/>
            <person name="Chen X.L."/>
            <person name="Zhang X.Y."/>
            <person name="Chen B."/>
            <person name="Zhou B.C."/>
            <person name="Zhang Y.Z."/>
        </authorList>
    </citation>
    <scope>NUCLEOTIDE SEQUENCE [LARGE SCALE GENOMIC DNA]</scope>
    <source>
        <strain evidence="4">ACAM 615</strain>
    </source>
</reference>
<dbReference type="GO" id="GO:0016020">
    <property type="term" value="C:membrane"/>
    <property type="evidence" value="ECO:0007669"/>
    <property type="project" value="InterPro"/>
</dbReference>
<evidence type="ECO:0000313" key="4">
    <source>
        <dbReference type="Proteomes" id="UP000006251"/>
    </source>
</evidence>
<keyword evidence="4" id="KW-1185">Reference proteome</keyword>
<accession>K7A450</accession>
<evidence type="ECO:0000259" key="2">
    <source>
        <dbReference type="Pfam" id="PF13609"/>
    </source>
</evidence>
<dbReference type="EMBL" id="BAEQ01000054">
    <property type="protein sequence ID" value="GAC30260.1"/>
    <property type="molecule type" value="Genomic_DNA"/>
</dbReference>
<evidence type="ECO:0000256" key="1">
    <source>
        <dbReference type="SAM" id="SignalP"/>
    </source>
</evidence>